<accession>M1PW16</accession>
<gene>
    <name evidence="6" type="ORF">FLSS-23_0024</name>
</gene>
<dbReference type="PANTHER" id="PTHR40101">
    <property type="entry name" value="CONSERVED PROTEIN"/>
    <property type="match status" value="1"/>
</dbReference>
<protein>
    <recommendedName>
        <fullName evidence="5">4Fe-4S domain-containing protein</fullName>
    </recommendedName>
</protein>
<dbReference type="PANTHER" id="PTHR40101:SF1">
    <property type="entry name" value="4FE-4S DOMAIN-CONTAINING PROTEIN"/>
    <property type="match status" value="1"/>
</dbReference>
<evidence type="ECO:0000256" key="1">
    <source>
        <dbReference type="ARBA" id="ARBA00022485"/>
    </source>
</evidence>
<reference evidence="6" key="1">
    <citation type="journal article" date="2013" name="Syst. Appl. Microbiol.">
        <title>New insights into the archaeal diversity of a hypersaline microbial mat obtained by a metagenomic approach.</title>
        <authorList>
            <person name="Lopez-Lopez A."/>
            <person name="Richter M."/>
            <person name="Pena A."/>
            <person name="Tamames J."/>
            <person name="Rossello-Mora R."/>
        </authorList>
    </citation>
    <scope>NUCLEOTIDE SEQUENCE</scope>
</reference>
<organism evidence="6">
    <name type="scientific">uncultured organism</name>
    <dbReference type="NCBI Taxonomy" id="155900"/>
    <lineage>
        <taxon>unclassified sequences</taxon>
        <taxon>environmental samples</taxon>
    </lineage>
</organism>
<dbReference type="EMBL" id="JX684089">
    <property type="protein sequence ID" value="AGF93359.1"/>
    <property type="molecule type" value="Genomic_DNA"/>
</dbReference>
<evidence type="ECO:0000259" key="5">
    <source>
        <dbReference type="PROSITE" id="PS51656"/>
    </source>
</evidence>
<keyword evidence="1" id="KW-0004">4Fe-4S</keyword>
<keyword evidence="2" id="KW-0479">Metal-binding</keyword>
<evidence type="ECO:0000256" key="2">
    <source>
        <dbReference type="ARBA" id="ARBA00022723"/>
    </source>
</evidence>
<evidence type="ECO:0000313" key="6">
    <source>
        <dbReference type="EMBL" id="AGF93359.1"/>
    </source>
</evidence>
<feature type="domain" description="4Fe-4S" evidence="5">
    <location>
        <begin position="67"/>
        <end position="133"/>
    </location>
</feature>
<dbReference type="GO" id="GO:0051539">
    <property type="term" value="F:4 iron, 4 sulfur cluster binding"/>
    <property type="evidence" value="ECO:0007669"/>
    <property type="project" value="UniProtKB-KW"/>
</dbReference>
<name>M1PW16_9ZZZZ</name>
<sequence length="178" mass="19831">MIEVGRLKKDIEIVAKLMELSANSSPKARENDLEILLVDEAEKEMIVEEMFQLADKLDDESFSDKGEYIEKSESLMFIGLNEHDSLGLDCKACGFESCEDMENSDKTEDIFEGPNCIFKVIDLGLSLGYALNTADIHNVDSRLMIRAGMAAKSLGLMSSKICLGIPLNVSKEKSYFEE</sequence>
<dbReference type="PROSITE" id="PS51656">
    <property type="entry name" value="4FE4S"/>
    <property type="match status" value="1"/>
</dbReference>
<dbReference type="GO" id="GO:0046872">
    <property type="term" value="F:metal ion binding"/>
    <property type="evidence" value="ECO:0007669"/>
    <property type="project" value="UniProtKB-KW"/>
</dbReference>
<keyword evidence="4" id="KW-0411">Iron-sulfur</keyword>
<keyword evidence="3" id="KW-0408">Iron</keyword>
<proteinExistence type="predicted"/>
<evidence type="ECO:0000256" key="3">
    <source>
        <dbReference type="ARBA" id="ARBA00023004"/>
    </source>
</evidence>
<evidence type="ECO:0000256" key="4">
    <source>
        <dbReference type="ARBA" id="ARBA00023014"/>
    </source>
</evidence>
<dbReference type="InterPro" id="IPR007202">
    <property type="entry name" value="4Fe-4S_dom"/>
</dbReference>
<dbReference type="InterPro" id="IPR019224">
    <property type="entry name" value="DUF2148"/>
</dbReference>
<dbReference type="Pfam" id="PF09918">
    <property type="entry name" value="DUF2148"/>
    <property type="match status" value="1"/>
</dbReference>
<dbReference type="AlphaFoldDB" id="M1PW16"/>